<comment type="caution">
    <text evidence="1">The sequence shown here is derived from an EMBL/GenBank/DDBJ whole genome shotgun (WGS) entry which is preliminary data.</text>
</comment>
<dbReference type="AlphaFoldDB" id="A0A2T0S3T3"/>
<accession>A0A2T0S3T3</accession>
<keyword evidence="2" id="KW-1185">Reference proteome</keyword>
<gene>
    <name evidence="1" type="ORF">CLV70_109227</name>
</gene>
<protein>
    <submittedName>
        <fullName evidence="1">Uncharacterized protein</fullName>
    </submittedName>
</protein>
<proteinExistence type="predicted"/>
<evidence type="ECO:0000313" key="2">
    <source>
        <dbReference type="Proteomes" id="UP000239209"/>
    </source>
</evidence>
<evidence type="ECO:0000313" key="1">
    <source>
        <dbReference type="EMBL" id="PRY28070.1"/>
    </source>
</evidence>
<dbReference type="Proteomes" id="UP000239209">
    <property type="component" value="Unassembled WGS sequence"/>
</dbReference>
<name>A0A2T0S3T3_9ACTN</name>
<dbReference type="EMBL" id="PVZG01000009">
    <property type="protein sequence ID" value="PRY28070.1"/>
    <property type="molecule type" value="Genomic_DNA"/>
</dbReference>
<dbReference type="RefSeq" id="WP_106128159.1">
    <property type="nucleotide sequence ID" value="NZ_PVZG01000009.1"/>
</dbReference>
<organism evidence="1 2">
    <name type="scientific">Pseudosporangium ferrugineum</name>
    <dbReference type="NCBI Taxonomy" id="439699"/>
    <lineage>
        <taxon>Bacteria</taxon>
        <taxon>Bacillati</taxon>
        <taxon>Actinomycetota</taxon>
        <taxon>Actinomycetes</taxon>
        <taxon>Micromonosporales</taxon>
        <taxon>Micromonosporaceae</taxon>
        <taxon>Pseudosporangium</taxon>
    </lineage>
</organism>
<reference evidence="1 2" key="1">
    <citation type="submission" date="2018-03" db="EMBL/GenBank/DDBJ databases">
        <title>Genomic Encyclopedia of Archaeal and Bacterial Type Strains, Phase II (KMG-II): from individual species to whole genera.</title>
        <authorList>
            <person name="Goeker M."/>
        </authorList>
    </citation>
    <scope>NUCLEOTIDE SEQUENCE [LARGE SCALE GENOMIC DNA]</scope>
    <source>
        <strain evidence="1 2">DSM 45348</strain>
    </source>
</reference>
<sequence length="127" mass="13952">MTTYRYRLLLGSWGISIDFVAEARPAEHGVQVTWDFDGPALDEEQMAAISAGIALRSAEILAATGGRPVDVVVRSVRYPETDYQVEGLTAAAAGWAVEHFCLPPGPPAVSFDRSRNRYVFEWPEPGR</sequence>
<dbReference type="OrthoDB" id="3297514at2"/>